<protein>
    <submittedName>
        <fullName evidence="3">Uncharacterized protein</fullName>
    </submittedName>
</protein>
<dbReference type="AlphaFoldDB" id="A0A2P1NIZ8"/>
<feature type="region of interest" description="Disordered" evidence="1">
    <location>
        <begin position="58"/>
        <end position="123"/>
    </location>
</feature>
<dbReference type="Proteomes" id="UP000241829">
    <property type="component" value="Chromosome"/>
</dbReference>
<dbReference type="RefSeq" id="WP_106845570.1">
    <property type="nucleotide sequence ID" value="NZ_CP027792.1"/>
</dbReference>
<evidence type="ECO:0000256" key="2">
    <source>
        <dbReference type="SAM" id="Phobius"/>
    </source>
</evidence>
<accession>A0A2P1NIZ8</accession>
<keyword evidence="2" id="KW-0812">Transmembrane</keyword>
<keyword evidence="2" id="KW-0472">Membrane</keyword>
<keyword evidence="4" id="KW-1185">Reference proteome</keyword>
<evidence type="ECO:0000256" key="1">
    <source>
        <dbReference type="SAM" id="MobiDB-lite"/>
    </source>
</evidence>
<dbReference type="KEGG" id="melm:C7H73_04625"/>
<sequence>MNPATHDPRPASGAPAPNAAAPSPTLRDERRIGRIIGILLAIAIVAVLAFNFLAPRDRLRAPGESPTPAAQAPAEQHQQPTTTAPGDGTVQRVTPEAPDSPTPAGREGMGAPAGAAPATQDAR</sequence>
<organism evidence="3 4">
    <name type="scientific">Pulveribacter suum</name>
    <dbReference type="NCBI Taxonomy" id="2116657"/>
    <lineage>
        <taxon>Bacteria</taxon>
        <taxon>Pseudomonadati</taxon>
        <taxon>Pseudomonadota</taxon>
        <taxon>Betaproteobacteria</taxon>
        <taxon>Burkholderiales</taxon>
        <taxon>Comamonadaceae</taxon>
        <taxon>Pulveribacter</taxon>
    </lineage>
</organism>
<feature type="compositionally biased region" description="Low complexity" evidence="1">
    <location>
        <begin position="103"/>
        <end position="123"/>
    </location>
</feature>
<dbReference type="EMBL" id="CP027792">
    <property type="protein sequence ID" value="AVP57013.1"/>
    <property type="molecule type" value="Genomic_DNA"/>
</dbReference>
<evidence type="ECO:0000313" key="4">
    <source>
        <dbReference type="Proteomes" id="UP000241829"/>
    </source>
</evidence>
<name>A0A2P1NIZ8_9BURK</name>
<evidence type="ECO:0000313" key="3">
    <source>
        <dbReference type="EMBL" id="AVP57013.1"/>
    </source>
</evidence>
<proteinExistence type="predicted"/>
<keyword evidence="2" id="KW-1133">Transmembrane helix</keyword>
<feature type="compositionally biased region" description="Low complexity" evidence="1">
    <location>
        <begin position="10"/>
        <end position="24"/>
    </location>
</feature>
<gene>
    <name evidence="3" type="ORF">C7H73_04625</name>
</gene>
<feature type="compositionally biased region" description="Low complexity" evidence="1">
    <location>
        <begin position="66"/>
        <end position="85"/>
    </location>
</feature>
<feature type="transmembrane region" description="Helical" evidence="2">
    <location>
        <begin position="32"/>
        <end position="54"/>
    </location>
</feature>
<feature type="region of interest" description="Disordered" evidence="1">
    <location>
        <begin position="1"/>
        <end position="27"/>
    </location>
</feature>
<reference evidence="4" key="1">
    <citation type="submission" date="2018-03" db="EMBL/GenBank/DDBJ databases">
        <title>Genome sequencing of Melaminivora sp. strain SC2-7.</title>
        <authorList>
            <person name="Kim S.-J."/>
            <person name="Heo J."/>
            <person name="Ahn J.-H."/>
            <person name="Kwon S.-W."/>
        </authorList>
    </citation>
    <scope>NUCLEOTIDE SEQUENCE [LARGE SCALE GENOMIC DNA]</scope>
    <source>
        <strain evidence="4">SC2-7</strain>
    </source>
</reference>